<keyword evidence="2" id="KW-0479">Metal-binding</keyword>
<dbReference type="GO" id="GO:0004222">
    <property type="term" value="F:metalloendopeptidase activity"/>
    <property type="evidence" value="ECO:0007669"/>
    <property type="project" value="InterPro"/>
</dbReference>
<dbReference type="InterPro" id="IPR043502">
    <property type="entry name" value="DNA/RNA_pol_sf"/>
</dbReference>
<dbReference type="SUPFAM" id="SSF56672">
    <property type="entry name" value="DNA/RNA polymerases"/>
    <property type="match status" value="1"/>
</dbReference>
<dbReference type="PANTHER" id="PTHR43655:SF19">
    <property type="entry name" value="ATP-DEPENDENT ZINC METALLOPROTEASE FTSH 12, CHLOROPLASTIC"/>
    <property type="match status" value="1"/>
</dbReference>
<dbReference type="AlphaFoldDB" id="A0AAP0BL38"/>
<keyword evidence="4" id="KW-0862">Zinc</keyword>
<dbReference type="InterPro" id="IPR050928">
    <property type="entry name" value="ATP-dep_Zn_Metalloprotease"/>
</dbReference>
<keyword evidence="5" id="KW-0067">ATP-binding</keyword>
<keyword evidence="6" id="KW-0645">Protease</keyword>
<evidence type="ECO:0000259" key="8">
    <source>
        <dbReference type="Pfam" id="PF01434"/>
    </source>
</evidence>
<protein>
    <submittedName>
        <fullName evidence="10">Uncharacterized protein</fullName>
    </submittedName>
</protein>
<organism evidence="10 11">
    <name type="scientific">Platanthera zijinensis</name>
    <dbReference type="NCBI Taxonomy" id="2320716"/>
    <lineage>
        <taxon>Eukaryota</taxon>
        <taxon>Viridiplantae</taxon>
        <taxon>Streptophyta</taxon>
        <taxon>Embryophyta</taxon>
        <taxon>Tracheophyta</taxon>
        <taxon>Spermatophyta</taxon>
        <taxon>Magnoliopsida</taxon>
        <taxon>Liliopsida</taxon>
        <taxon>Asparagales</taxon>
        <taxon>Orchidaceae</taxon>
        <taxon>Orchidoideae</taxon>
        <taxon>Orchideae</taxon>
        <taxon>Orchidinae</taxon>
        <taxon>Platanthera</taxon>
    </lineage>
</organism>
<evidence type="ECO:0000256" key="3">
    <source>
        <dbReference type="ARBA" id="ARBA00022741"/>
    </source>
</evidence>
<dbReference type="GO" id="GO:0034982">
    <property type="term" value="P:mitochondrial protein processing"/>
    <property type="evidence" value="ECO:0007669"/>
    <property type="project" value="TreeGrafter"/>
</dbReference>
<feature type="domain" description="Peptidase M41" evidence="8">
    <location>
        <begin position="362"/>
        <end position="459"/>
    </location>
</feature>
<evidence type="ECO:0000256" key="4">
    <source>
        <dbReference type="ARBA" id="ARBA00022833"/>
    </source>
</evidence>
<dbReference type="PANTHER" id="PTHR43655">
    <property type="entry name" value="ATP-DEPENDENT PROTEASE"/>
    <property type="match status" value="1"/>
</dbReference>
<reference evidence="10 11" key="1">
    <citation type="journal article" date="2022" name="Nat. Plants">
        <title>Genomes of leafy and leafless Platanthera orchids illuminate the evolution of mycoheterotrophy.</title>
        <authorList>
            <person name="Li M.H."/>
            <person name="Liu K.W."/>
            <person name="Li Z."/>
            <person name="Lu H.C."/>
            <person name="Ye Q.L."/>
            <person name="Zhang D."/>
            <person name="Wang J.Y."/>
            <person name="Li Y.F."/>
            <person name="Zhong Z.M."/>
            <person name="Liu X."/>
            <person name="Yu X."/>
            <person name="Liu D.K."/>
            <person name="Tu X.D."/>
            <person name="Liu B."/>
            <person name="Hao Y."/>
            <person name="Liao X.Y."/>
            <person name="Jiang Y.T."/>
            <person name="Sun W.H."/>
            <person name="Chen J."/>
            <person name="Chen Y.Q."/>
            <person name="Ai Y."/>
            <person name="Zhai J.W."/>
            <person name="Wu S.S."/>
            <person name="Zhou Z."/>
            <person name="Hsiao Y.Y."/>
            <person name="Wu W.L."/>
            <person name="Chen Y.Y."/>
            <person name="Lin Y.F."/>
            <person name="Hsu J.L."/>
            <person name="Li C.Y."/>
            <person name="Wang Z.W."/>
            <person name="Zhao X."/>
            <person name="Zhong W.Y."/>
            <person name="Ma X.K."/>
            <person name="Ma L."/>
            <person name="Huang J."/>
            <person name="Chen G.Z."/>
            <person name="Huang M.Z."/>
            <person name="Huang L."/>
            <person name="Peng D.H."/>
            <person name="Luo Y.B."/>
            <person name="Zou S.Q."/>
            <person name="Chen S.P."/>
            <person name="Lan S."/>
            <person name="Tsai W.C."/>
            <person name="Van de Peer Y."/>
            <person name="Liu Z.J."/>
        </authorList>
    </citation>
    <scope>NUCLEOTIDE SEQUENCE [LARGE SCALE GENOMIC DNA]</scope>
    <source>
        <strain evidence="10">Lor287</strain>
    </source>
</reference>
<dbReference type="InterPro" id="IPR013103">
    <property type="entry name" value="RVT_2"/>
</dbReference>
<dbReference type="SUPFAM" id="SSF140990">
    <property type="entry name" value="FtsH protease domain-like"/>
    <property type="match status" value="1"/>
</dbReference>
<dbReference type="Proteomes" id="UP001418222">
    <property type="component" value="Unassembled WGS sequence"/>
</dbReference>
<dbReference type="GO" id="GO:0009793">
    <property type="term" value="P:embryo development ending in seed dormancy"/>
    <property type="evidence" value="ECO:0007669"/>
    <property type="project" value="TreeGrafter"/>
</dbReference>
<evidence type="ECO:0000256" key="2">
    <source>
        <dbReference type="ARBA" id="ARBA00022723"/>
    </source>
</evidence>
<dbReference type="GO" id="GO:0009535">
    <property type="term" value="C:chloroplast thylakoid membrane"/>
    <property type="evidence" value="ECO:0007669"/>
    <property type="project" value="TreeGrafter"/>
</dbReference>
<sequence length="799" mass="88482">MCTKHSIHDVVYYARLSPAGRRFALSLSANAVPVNYQEALAFPHWKEAIDEEMKALTERDTWNLVPTPLGVDVVGCRWVFAIKFHPDDTVDLYKAWLVAKGFTQTYGLDFFDTFSAVTCINTICVLFSIAVVYMEQPPGYVAHGESQIYKLRKTIYGLKQSPRVWFDKFNKVVSLIGFARSSADRSLFIRKTTKELVILVVYVNDIFLTSDDQERIDLANRRLQQYFVTKDMSSPKYFLGIEILRKHNSVVLSQRKYALDLLKETGLFGARLVHCPMTVGDVKSWTEDSALLLDSTLYKRLLRKLIYLMVTRPNICYAVGKVRNGHTMITQQDIVDVLDKQLLEGMGVLLTEEEQQKCEASVSLETKQLLAVHEAGHILLAHLFPRFDWHAFSQLLPGGKETAISVFYPREEMVDQGYTTFGYLKMQMVVAHGGRCAEKLVFGDDITDGGRDDLEKITKPNFAVLNSYSQPTRGKIADPQAGRAAQAVRELGAVSSRPWELSRRDPGSCLAETLGAFSSRPGELSRRDPGSCLAETRGAASPRPGELPRRDPGSCLAETRGAASLRPGELSRRDPGSCLAETLGAVSPRSWEQSRRDPGSCLAESLGAVSPRPWELSRRDPWSCLADILGAVSPRPWELSRRDPGSYLAEIPGAVSSRSRELSRRDPGSCLAEIPGAVSPRPRELSRRDPGSFLAETPGAISPRPLGPRSCRDPWDLGLAETLGAVSPRPWELSRRDPGSCLAETLAAVSPRPWELSSRDPGSCLPETLPAVSPRSWEMSSRDPGSCLAETLGAVSPRA</sequence>
<gene>
    <name evidence="10" type="ORF">KSP39_PZI009480</name>
</gene>
<comment type="cofactor">
    <cofactor evidence="1">
        <name>Zn(2+)</name>
        <dbReference type="ChEBI" id="CHEBI:29105"/>
    </cofactor>
</comment>
<evidence type="ECO:0000313" key="11">
    <source>
        <dbReference type="Proteomes" id="UP001418222"/>
    </source>
</evidence>
<evidence type="ECO:0000256" key="7">
    <source>
        <dbReference type="SAM" id="MobiDB-lite"/>
    </source>
</evidence>
<feature type="domain" description="Reverse transcriptase Ty1/copia-type" evidence="9">
    <location>
        <begin position="60"/>
        <end position="277"/>
    </location>
</feature>
<accession>A0AAP0BL38</accession>
<evidence type="ECO:0000256" key="5">
    <source>
        <dbReference type="ARBA" id="ARBA00022840"/>
    </source>
</evidence>
<dbReference type="Pfam" id="PF01434">
    <property type="entry name" value="Peptidase_M41"/>
    <property type="match status" value="1"/>
</dbReference>
<feature type="region of interest" description="Disordered" evidence="7">
    <location>
        <begin position="659"/>
        <end position="707"/>
    </location>
</feature>
<evidence type="ECO:0000259" key="9">
    <source>
        <dbReference type="Pfam" id="PF07727"/>
    </source>
</evidence>
<dbReference type="GO" id="GO:0004176">
    <property type="term" value="F:ATP-dependent peptidase activity"/>
    <property type="evidence" value="ECO:0007669"/>
    <property type="project" value="InterPro"/>
</dbReference>
<keyword evidence="6" id="KW-0378">Hydrolase</keyword>
<dbReference type="Pfam" id="PF07727">
    <property type="entry name" value="RVT_2"/>
    <property type="match status" value="1"/>
</dbReference>
<dbReference type="GO" id="GO:0046872">
    <property type="term" value="F:metal ion binding"/>
    <property type="evidence" value="ECO:0007669"/>
    <property type="project" value="UniProtKB-KW"/>
</dbReference>
<keyword evidence="6" id="KW-0482">Metalloprotease</keyword>
<proteinExistence type="predicted"/>
<keyword evidence="3" id="KW-0547">Nucleotide-binding</keyword>
<feature type="region of interest" description="Disordered" evidence="7">
    <location>
        <begin position="519"/>
        <end position="554"/>
    </location>
</feature>
<evidence type="ECO:0000313" key="10">
    <source>
        <dbReference type="EMBL" id="KAK8942413.1"/>
    </source>
</evidence>
<evidence type="ECO:0000256" key="6">
    <source>
        <dbReference type="ARBA" id="ARBA00023049"/>
    </source>
</evidence>
<dbReference type="InterPro" id="IPR000642">
    <property type="entry name" value="Peptidase_M41"/>
</dbReference>
<feature type="compositionally biased region" description="Basic and acidic residues" evidence="7">
    <location>
        <begin position="681"/>
        <end position="690"/>
    </location>
</feature>
<dbReference type="EMBL" id="JBBWWQ010000007">
    <property type="protein sequence ID" value="KAK8942413.1"/>
    <property type="molecule type" value="Genomic_DNA"/>
</dbReference>
<keyword evidence="11" id="KW-1185">Reference proteome</keyword>
<dbReference type="GO" id="GO:0005745">
    <property type="term" value="C:m-AAA complex"/>
    <property type="evidence" value="ECO:0007669"/>
    <property type="project" value="TreeGrafter"/>
</dbReference>
<dbReference type="GO" id="GO:0005524">
    <property type="term" value="F:ATP binding"/>
    <property type="evidence" value="ECO:0007669"/>
    <property type="project" value="UniProtKB-KW"/>
</dbReference>
<feature type="region of interest" description="Disordered" evidence="7">
    <location>
        <begin position="752"/>
        <end position="788"/>
    </location>
</feature>
<evidence type="ECO:0000256" key="1">
    <source>
        <dbReference type="ARBA" id="ARBA00001947"/>
    </source>
</evidence>
<name>A0AAP0BL38_9ASPA</name>
<dbReference type="Gene3D" id="1.20.58.760">
    <property type="entry name" value="Peptidase M41"/>
    <property type="match status" value="1"/>
</dbReference>
<comment type="caution">
    <text evidence="10">The sequence shown here is derived from an EMBL/GenBank/DDBJ whole genome shotgun (WGS) entry which is preliminary data.</text>
</comment>
<dbReference type="InterPro" id="IPR037219">
    <property type="entry name" value="Peptidase_M41-like"/>
</dbReference>